<comment type="subcellular location">
    <subcellularLocation>
        <location evidence="1 7">Cell membrane</location>
        <topology evidence="1 7">Multi-pass membrane protein</topology>
    </subcellularLocation>
</comment>
<reference evidence="9 10" key="1">
    <citation type="submission" date="2019-01" db="EMBL/GenBank/DDBJ databases">
        <title>Complete genome sequence of Cohnella hallensis HS21 isolated from Korean fir (Abies koreana) rhizospheric soil.</title>
        <authorList>
            <person name="Jiang L."/>
            <person name="Kang S.W."/>
            <person name="Kim S."/>
            <person name="Jung J."/>
            <person name="Kim C.Y."/>
            <person name="Kim D.H."/>
            <person name="Kim S.W."/>
            <person name="Lee J."/>
        </authorList>
    </citation>
    <scope>NUCLEOTIDE SEQUENCE [LARGE SCALE GENOMIC DNA]</scope>
    <source>
        <strain evidence="9 10">HS21</strain>
    </source>
</reference>
<gene>
    <name evidence="9" type="primary">ytcP_4</name>
    <name evidence="9" type="ORF">KCTCHS21_22890</name>
</gene>
<dbReference type="KEGG" id="cohn:KCTCHS21_22890"/>
<feature type="transmembrane region" description="Helical" evidence="7">
    <location>
        <begin position="184"/>
        <end position="209"/>
    </location>
</feature>
<dbReference type="Gene3D" id="1.10.3720.10">
    <property type="entry name" value="MetI-like"/>
    <property type="match status" value="1"/>
</dbReference>
<evidence type="ECO:0000256" key="4">
    <source>
        <dbReference type="ARBA" id="ARBA00022692"/>
    </source>
</evidence>
<organism evidence="9 10">
    <name type="scientific">Cohnella abietis</name>
    <dbReference type="NCBI Taxonomy" id="2507935"/>
    <lineage>
        <taxon>Bacteria</taxon>
        <taxon>Bacillati</taxon>
        <taxon>Bacillota</taxon>
        <taxon>Bacilli</taxon>
        <taxon>Bacillales</taxon>
        <taxon>Paenibacillaceae</taxon>
        <taxon>Cohnella</taxon>
    </lineage>
</organism>
<keyword evidence="2 7" id="KW-0813">Transport</keyword>
<evidence type="ECO:0000256" key="6">
    <source>
        <dbReference type="ARBA" id="ARBA00023136"/>
    </source>
</evidence>
<keyword evidence="3" id="KW-1003">Cell membrane</keyword>
<evidence type="ECO:0000256" key="5">
    <source>
        <dbReference type="ARBA" id="ARBA00022989"/>
    </source>
</evidence>
<accession>A0A3T1D451</accession>
<feature type="transmembrane region" description="Helical" evidence="7">
    <location>
        <begin position="70"/>
        <end position="99"/>
    </location>
</feature>
<dbReference type="OrthoDB" id="9810086at2"/>
<dbReference type="PANTHER" id="PTHR43744">
    <property type="entry name" value="ABC TRANSPORTER PERMEASE PROTEIN MG189-RELATED-RELATED"/>
    <property type="match status" value="1"/>
</dbReference>
<name>A0A3T1D451_9BACL</name>
<dbReference type="Pfam" id="PF00528">
    <property type="entry name" value="BPD_transp_1"/>
    <property type="match status" value="1"/>
</dbReference>
<dbReference type="RefSeq" id="WP_130607766.1">
    <property type="nucleotide sequence ID" value="NZ_AP019400.1"/>
</dbReference>
<dbReference type="GO" id="GO:0005886">
    <property type="term" value="C:plasma membrane"/>
    <property type="evidence" value="ECO:0007669"/>
    <property type="project" value="UniProtKB-SubCell"/>
</dbReference>
<evidence type="ECO:0000256" key="1">
    <source>
        <dbReference type="ARBA" id="ARBA00004651"/>
    </source>
</evidence>
<keyword evidence="5 7" id="KW-1133">Transmembrane helix</keyword>
<proteinExistence type="inferred from homology"/>
<evidence type="ECO:0000313" key="9">
    <source>
        <dbReference type="EMBL" id="BBI32890.1"/>
    </source>
</evidence>
<dbReference type="PROSITE" id="PS50928">
    <property type="entry name" value="ABC_TM1"/>
    <property type="match status" value="1"/>
</dbReference>
<sequence length="293" mass="32961">MHHMSLSRRVFVIANYSFLITLSLLCLLPLVQVLAISFSSSPAASAGLVKLLPVDFSFDSYQYILQKKEFISSFSITLQRVALGYTVNIILALLCAYPLSREVKDFRMRTYYAWFFVFTILFGGGLIPSYIAVSETGLLDTIWALIIPGAVTVFNVILLLNFFRGLPKEIEESAFMDGAGHLTVLIRMYVPMSMPVIATISLFTLVGHWNSWFDGLIYMNFPEKYPLSTYLQLMVINSNPMKLDINNLNGMLQISERTTRAAQIFLGALPILIVYPFLQKYFVKGIVLGSVKG</sequence>
<dbReference type="CDD" id="cd06261">
    <property type="entry name" value="TM_PBP2"/>
    <property type="match status" value="1"/>
</dbReference>
<evidence type="ECO:0000256" key="2">
    <source>
        <dbReference type="ARBA" id="ARBA00022448"/>
    </source>
</evidence>
<keyword evidence="6 7" id="KW-0472">Membrane</keyword>
<keyword evidence="4 7" id="KW-0812">Transmembrane</keyword>
<dbReference type="AlphaFoldDB" id="A0A3T1D451"/>
<evidence type="ECO:0000259" key="8">
    <source>
        <dbReference type="PROSITE" id="PS50928"/>
    </source>
</evidence>
<protein>
    <submittedName>
        <fullName evidence="9">Putative ABC transporter permease protein YtcP</fullName>
    </submittedName>
</protein>
<dbReference type="InterPro" id="IPR035906">
    <property type="entry name" value="MetI-like_sf"/>
</dbReference>
<dbReference type="InterPro" id="IPR000515">
    <property type="entry name" value="MetI-like"/>
</dbReference>
<dbReference type="GO" id="GO:0055085">
    <property type="term" value="P:transmembrane transport"/>
    <property type="evidence" value="ECO:0007669"/>
    <property type="project" value="InterPro"/>
</dbReference>
<feature type="transmembrane region" description="Helical" evidence="7">
    <location>
        <begin position="111"/>
        <end position="131"/>
    </location>
</feature>
<feature type="domain" description="ABC transmembrane type-1" evidence="8">
    <location>
        <begin position="74"/>
        <end position="275"/>
    </location>
</feature>
<feature type="transmembrane region" description="Helical" evidence="7">
    <location>
        <begin position="261"/>
        <end position="278"/>
    </location>
</feature>
<dbReference type="Proteomes" id="UP000289856">
    <property type="component" value="Chromosome"/>
</dbReference>
<dbReference type="EMBL" id="AP019400">
    <property type="protein sequence ID" value="BBI32890.1"/>
    <property type="molecule type" value="Genomic_DNA"/>
</dbReference>
<feature type="transmembrane region" description="Helical" evidence="7">
    <location>
        <begin position="143"/>
        <end position="163"/>
    </location>
</feature>
<dbReference type="SUPFAM" id="SSF161098">
    <property type="entry name" value="MetI-like"/>
    <property type="match status" value="1"/>
</dbReference>
<evidence type="ECO:0000256" key="3">
    <source>
        <dbReference type="ARBA" id="ARBA00022475"/>
    </source>
</evidence>
<comment type="similarity">
    <text evidence="7">Belongs to the binding-protein-dependent transport system permease family.</text>
</comment>
<dbReference type="PANTHER" id="PTHR43744:SF9">
    <property type="entry name" value="POLYGALACTURONAN_RHAMNOGALACTURONAN TRANSPORT SYSTEM PERMEASE PROTEIN YTCP"/>
    <property type="match status" value="1"/>
</dbReference>
<evidence type="ECO:0000256" key="7">
    <source>
        <dbReference type="RuleBase" id="RU363032"/>
    </source>
</evidence>
<keyword evidence="10" id="KW-1185">Reference proteome</keyword>
<evidence type="ECO:0000313" key="10">
    <source>
        <dbReference type="Proteomes" id="UP000289856"/>
    </source>
</evidence>